<evidence type="ECO:0000313" key="4">
    <source>
        <dbReference type="Proteomes" id="UP000190105"/>
    </source>
</evidence>
<evidence type="ECO:0000313" key="3">
    <source>
        <dbReference type="EMBL" id="SKA79447.1"/>
    </source>
</evidence>
<dbReference type="InterPro" id="IPR018711">
    <property type="entry name" value="NAGPA"/>
</dbReference>
<dbReference type="EMBL" id="FUYH01000003">
    <property type="protein sequence ID" value="SKA79447.1"/>
    <property type="molecule type" value="Genomic_DNA"/>
</dbReference>
<sequence length="373" mass="41268">MTNLSLNNNEFLVLTRKQKRLLELEKRKKRRKKRIAKFFLLLILLFSCYISVAFLDLPYIKDLRNIYIETAMTTADHKWLATLFFPDKLIKKVMSSKVTNSKIISVTKINSSEQNSAPIKNDILRQGNLQVGDLDYAGNEIFINDIDQGILISKVKGKTFEGKVALIDDPSRVFIGFTDKKGKQGRYILDYLDMYDSILGINASGFNDPNGKGSGGSVVGLTYSNGESWGKYTKIYGVVAFDKNNRLVVGAIDDWDKYNIRDGAQFSPALIVNGEKIIKGSAGWGLQPRTIVGQREDGVVIFLIIDGRQPGHSLGATMEDCANVMLSYCAVTAGACDGGSSSIMTYDGNIITKCSSPSKVGRLLPNAFLVKRK</sequence>
<keyword evidence="1" id="KW-1133">Transmembrane helix</keyword>
<dbReference type="AlphaFoldDB" id="A0A1T4WQQ8"/>
<proteinExistence type="predicted"/>
<gene>
    <name evidence="3" type="ORF">SAMN05443428_10364</name>
</gene>
<keyword evidence="1" id="KW-0472">Membrane</keyword>
<evidence type="ECO:0000256" key="1">
    <source>
        <dbReference type="SAM" id="Phobius"/>
    </source>
</evidence>
<keyword evidence="1" id="KW-0812">Transmembrane</keyword>
<keyword evidence="4" id="KW-1185">Reference proteome</keyword>
<dbReference type="PANTHER" id="PTHR40446">
    <property type="entry name" value="N-ACETYLGLUCOSAMINE-1-PHOSPHODIESTER ALPHA-N-ACETYLGLUCOSAMINIDASE"/>
    <property type="match status" value="1"/>
</dbReference>
<feature type="domain" description="Phosphodiester glycosidase" evidence="2">
    <location>
        <begin position="197"/>
        <end position="370"/>
    </location>
</feature>
<dbReference type="RefSeq" id="WP_078695532.1">
    <property type="nucleotide sequence ID" value="NZ_FUYH01000003.1"/>
</dbReference>
<name>A0A1T4WQQ8_9CLOT</name>
<accession>A0A1T4WQQ8</accession>
<feature type="transmembrane region" description="Helical" evidence="1">
    <location>
        <begin position="35"/>
        <end position="55"/>
    </location>
</feature>
<dbReference type="Pfam" id="PF09992">
    <property type="entry name" value="NAGPA"/>
    <property type="match status" value="1"/>
</dbReference>
<evidence type="ECO:0000259" key="2">
    <source>
        <dbReference type="Pfam" id="PF09992"/>
    </source>
</evidence>
<protein>
    <submittedName>
        <fullName evidence="3">Exopolysaccharide biosynthesis protein</fullName>
    </submittedName>
</protein>
<dbReference type="PANTHER" id="PTHR40446:SF2">
    <property type="entry name" value="N-ACETYLGLUCOSAMINE-1-PHOSPHODIESTER ALPHA-N-ACETYLGLUCOSAMINIDASE"/>
    <property type="match status" value="1"/>
</dbReference>
<dbReference type="Proteomes" id="UP000190105">
    <property type="component" value="Unassembled WGS sequence"/>
</dbReference>
<dbReference type="OrthoDB" id="9809781at2"/>
<reference evidence="4" key="1">
    <citation type="submission" date="2017-02" db="EMBL/GenBank/DDBJ databases">
        <authorList>
            <person name="Varghese N."/>
            <person name="Submissions S."/>
        </authorList>
    </citation>
    <scope>NUCLEOTIDE SEQUENCE [LARGE SCALE GENOMIC DNA]</scope>
    <source>
        <strain evidence="4">USBA 833</strain>
    </source>
</reference>
<organism evidence="3 4">
    <name type="scientific">Caloramator quimbayensis</name>
    <dbReference type="NCBI Taxonomy" id="1147123"/>
    <lineage>
        <taxon>Bacteria</taxon>
        <taxon>Bacillati</taxon>
        <taxon>Bacillota</taxon>
        <taxon>Clostridia</taxon>
        <taxon>Eubacteriales</taxon>
        <taxon>Clostridiaceae</taxon>
        <taxon>Caloramator</taxon>
    </lineage>
</organism>